<evidence type="ECO:0000256" key="10">
    <source>
        <dbReference type="ARBA" id="ARBA00023004"/>
    </source>
</evidence>
<dbReference type="FunFam" id="1.10.340.30:FF:000003">
    <property type="entry name" value="A/G-specific adenine glycosylase"/>
    <property type="match status" value="1"/>
</dbReference>
<dbReference type="AlphaFoldDB" id="A0A7X5R0V0"/>
<dbReference type="Pfam" id="PF10576">
    <property type="entry name" value="EndIII_4Fe-2S"/>
    <property type="match status" value="1"/>
</dbReference>
<dbReference type="PROSITE" id="PS00764">
    <property type="entry name" value="ENDONUCLEASE_III_1"/>
    <property type="match status" value="1"/>
</dbReference>
<feature type="domain" description="HhH-GPD" evidence="14">
    <location>
        <begin position="55"/>
        <end position="207"/>
    </location>
</feature>
<dbReference type="GO" id="GO:0032357">
    <property type="term" value="F:oxidized purine DNA binding"/>
    <property type="evidence" value="ECO:0007669"/>
    <property type="project" value="TreeGrafter"/>
</dbReference>
<dbReference type="GO" id="GO:0034039">
    <property type="term" value="F:8-oxo-7,8-dihydroguanine DNA N-glycosylase activity"/>
    <property type="evidence" value="ECO:0007669"/>
    <property type="project" value="TreeGrafter"/>
</dbReference>
<dbReference type="SMART" id="SM00525">
    <property type="entry name" value="FES"/>
    <property type="match status" value="1"/>
</dbReference>
<evidence type="ECO:0000256" key="6">
    <source>
        <dbReference type="ARBA" id="ARBA00022485"/>
    </source>
</evidence>
<keyword evidence="10" id="KW-0408">Iron</keyword>
<comment type="similarity">
    <text evidence="3">Belongs to the Nth/MutY family.</text>
</comment>
<keyword evidence="8" id="KW-0227">DNA damage</keyword>
<dbReference type="Pfam" id="PF00633">
    <property type="entry name" value="HHH"/>
    <property type="match status" value="1"/>
</dbReference>
<dbReference type="Gene3D" id="1.10.1670.10">
    <property type="entry name" value="Helix-hairpin-Helix base-excision DNA repair enzymes (C-terminal)"/>
    <property type="match status" value="1"/>
</dbReference>
<accession>A0A7X5R0V0</accession>
<dbReference type="Pfam" id="PF00730">
    <property type="entry name" value="HhH-GPD"/>
    <property type="match status" value="1"/>
</dbReference>
<dbReference type="PANTHER" id="PTHR42944">
    <property type="entry name" value="ADENINE DNA GLYCOSYLASE"/>
    <property type="match status" value="1"/>
</dbReference>
<dbReference type="PANTHER" id="PTHR42944:SF1">
    <property type="entry name" value="ADENINE DNA GLYCOSYLASE"/>
    <property type="match status" value="1"/>
</dbReference>
<evidence type="ECO:0000256" key="13">
    <source>
        <dbReference type="ARBA" id="ARBA00023295"/>
    </source>
</evidence>
<evidence type="ECO:0000256" key="8">
    <source>
        <dbReference type="ARBA" id="ARBA00022763"/>
    </source>
</evidence>
<name>A0A7X5R0V0_9MICO</name>
<organism evidence="15 16">
    <name type="scientific">Lysinibacter cavernae</name>
    <dbReference type="NCBI Taxonomy" id="1640652"/>
    <lineage>
        <taxon>Bacteria</taxon>
        <taxon>Bacillati</taxon>
        <taxon>Actinomycetota</taxon>
        <taxon>Actinomycetes</taxon>
        <taxon>Micrococcales</taxon>
        <taxon>Microbacteriaceae</taxon>
        <taxon>Lysinibacter</taxon>
    </lineage>
</organism>
<sequence length="308" mass="33870">MGRTDDRREVSPTSRTLELMQLWTKINPWFEANGRDLPWREPGFSAWGTLVSEFMLQQTQVSRVIPKLEDFLNKWPTPIDLAESPASDAVRAWDRLGYPRRALWLHRAATTIAEQHNGVVPRDVDALLALTGVGDYTARAVAVFAYGDRHPVVDTNTRRVIARAVHGRGEAAPPQATTDLADMEALMPAEDGAAAVFNAGMMELGAIVCTAKKPLCDECPLATVCAWRASGYPAYEGKKRATQKRFEGSDRQVRGLIMAAARAADTGVTDTEIVALWADAEQRDRALASLIRDGLLVPQRSARYVLAS</sequence>
<dbReference type="InterPro" id="IPR004035">
    <property type="entry name" value="Endouclease-III_FeS-bd_BS"/>
</dbReference>
<keyword evidence="6" id="KW-0004">4Fe-4S</keyword>
<dbReference type="GO" id="GO:0000701">
    <property type="term" value="F:purine-specific mismatch base pair DNA N-glycosylase activity"/>
    <property type="evidence" value="ECO:0007669"/>
    <property type="project" value="UniProtKB-EC"/>
</dbReference>
<evidence type="ECO:0000256" key="7">
    <source>
        <dbReference type="ARBA" id="ARBA00022723"/>
    </source>
</evidence>
<dbReference type="GO" id="GO:0046872">
    <property type="term" value="F:metal ion binding"/>
    <property type="evidence" value="ECO:0007669"/>
    <property type="project" value="UniProtKB-KW"/>
</dbReference>
<reference evidence="15 16" key="1">
    <citation type="submission" date="2020-02" db="EMBL/GenBank/DDBJ databases">
        <title>Sequencing the genomes of 1000 actinobacteria strains.</title>
        <authorList>
            <person name="Klenk H.-P."/>
        </authorList>
    </citation>
    <scope>NUCLEOTIDE SEQUENCE [LARGE SCALE GENOMIC DNA]</scope>
    <source>
        <strain evidence="15 16">DSM 27960</strain>
    </source>
</reference>
<dbReference type="GO" id="GO:0051539">
    <property type="term" value="F:4 iron, 4 sulfur cluster binding"/>
    <property type="evidence" value="ECO:0007669"/>
    <property type="project" value="UniProtKB-KW"/>
</dbReference>
<comment type="catalytic activity">
    <reaction evidence="1">
        <text>Hydrolyzes free adenine bases from 7,8-dihydro-8-oxoguanine:adenine mismatched double-stranded DNA, leaving an apurinic site.</text>
        <dbReference type="EC" id="3.2.2.31"/>
    </reaction>
</comment>
<dbReference type="GO" id="GO:0035485">
    <property type="term" value="F:adenine/guanine mispair binding"/>
    <property type="evidence" value="ECO:0007669"/>
    <property type="project" value="TreeGrafter"/>
</dbReference>
<dbReference type="GO" id="GO:0006298">
    <property type="term" value="P:mismatch repair"/>
    <property type="evidence" value="ECO:0007669"/>
    <property type="project" value="TreeGrafter"/>
</dbReference>
<evidence type="ECO:0000256" key="5">
    <source>
        <dbReference type="ARBA" id="ARBA00022023"/>
    </source>
</evidence>
<dbReference type="InterPro" id="IPR023170">
    <property type="entry name" value="HhH_base_excis_C"/>
</dbReference>
<dbReference type="InterPro" id="IPR044298">
    <property type="entry name" value="MIG/MutY"/>
</dbReference>
<keyword evidence="12" id="KW-0234">DNA repair</keyword>
<dbReference type="InterPro" id="IPR011257">
    <property type="entry name" value="DNA_glycosylase"/>
</dbReference>
<dbReference type="InterPro" id="IPR003265">
    <property type="entry name" value="HhH-GPD_domain"/>
</dbReference>
<dbReference type="InterPro" id="IPR000445">
    <property type="entry name" value="HhH_motif"/>
</dbReference>
<gene>
    <name evidence="15" type="ORF">FHX76_001451</name>
</gene>
<dbReference type="Gene3D" id="1.10.340.30">
    <property type="entry name" value="Hypothetical protein, domain 2"/>
    <property type="match status" value="1"/>
</dbReference>
<dbReference type="EC" id="3.2.2.31" evidence="4"/>
<evidence type="ECO:0000256" key="11">
    <source>
        <dbReference type="ARBA" id="ARBA00023014"/>
    </source>
</evidence>
<evidence type="ECO:0000313" key="15">
    <source>
        <dbReference type="EMBL" id="NIH53583.1"/>
    </source>
</evidence>
<dbReference type="InterPro" id="IPR003651">
    <property type="entry name" value="Endonuclease3_FeS-loop_motif"/>
</dbReference>
<evidence type="ECO:0000259" key="14">
    <source>
        <dbReference type="SMART" id="SM00478"/>
    </source>
</evidence>
<keyword evidence="13 15" id="KW-0326">Glycosidase</keyword>
<dbReference type="EMBL" id="JAAMOX010000001">
    <property type="protein sequence ID" value="NIH53583.1"/>
    <property type="molecule type" value="Genomic_DNA"/>
</dbReference>
<comment type="caution">
    <text evidence="15">The sequence shown here is derived from an EMBL/GenBank/DDBJ whole genome shotgun (WGS) entry which is preliminary data.</text>
</comment>
<dbReference type="SUPFAM" id="SSF48150">
    <property type="entry name" value="DNA-glycosylase"/>
    <property type="match status" value="1"/>
</dbReference>
<keyword evidence="11" id="KW-0411">Iron-sulfur</keyword>
<evidence type="ECO:0000313" key="16">
    <source>
        <dbReference type="Proteomes" id="UP000541033"/>
    </source>
</evidence>
<evidence type="ECO:0000256" key="2">
    <source>
        <dbReference type="ARBA" id="ARBA00001966"/>
    </source>
</evidence>
<evidence type="ECO:0000256" key="3">
    <source>
        <dbReference type="ARBA" id="ARBA00008343"/>
    </source>
</evidence>
<dbReference type="GO" id="GO:0006284">
    <property type="term" value="P:base-excision repair"/>
    <property type="evidence" value="ECO:0007669"/>
    <property type="project" value="InterPro"/>
</dbReference>
<dbReference type="SMART" id="SM00478">
    <property type="entry name" value="ENDO3c"/>
    <property type="match status" value="1"/>
</dbReference>
<evidence type="ECO:0000256" key="9">
    <source>
        <dbReference type="ARBA" id="ARBA00022801"/>
    </source>
</evidence>
<proteinExistence type="inferred from homology"/>
<keyword evidence="7" id="KW-0479">Metal-binding</keyword>
<evidence type="ECO:0000256" key="4">
    <source>
        <dbReference type="ARBA" id="ARBA00012045"/>
    </source>
</evidence>
<evidence type="ECO:0000256" key="12">
    <source>
        <dbReference type="ARBA" id="ARBA00023204"/>
    </source>
</evidence>
<keyword evidence="16" id="KW-1185">Reference proteome</keyword>
<evidence type="ECO:0000256" key="1">
    <source>
        <dbReference type="ARBA" id="ARBA00000843"/>
    </source>
</evidence>
<dbReference type="CDD" id="cd00056">
    <property type="entry name" value="ENDO3c"/>
    <property type="match status" value="1"/>
</dbReference>
<comment type="cofactor">
    <cofactor evidence="2">
        <name>[4Fe-4S] cluster</name>
        <dbReference type="ChEBI" id="CHEBI:49883"/>
    </cofactor>
</comment>
<protein>
    <recommendedName>
        <fullName evidence="5">Adenine DNA glycosylase</fullName>
        <ecNumber evidence="4">3.2.2.31</ecNumber>
    </recommendedName>
</protein>
<dbReference type="Proteomes" id="UP000541033">
    <property type="component" value="Unassembled WGS sequence"/>
</dbReference>
<keyword evidence="9 15" id="KW-0378">Hydrolase</keyword>